<proteinExistence type="predicted"/>
<protein>
    <submittedName>
        <fullName evidence="1">Uncharacterized protein</fullName>
    </submittedName>
</protein>
<accession>A0A0A9B914</accession>
<name>A0A0A9B914_ARUDO</name>
<reference evidence="1" key="2">
    <citation type="journal article" date="2015" name="Data Brief">
        <title>Shoot transcriptome of the giant reed, Arundo donax.</title>
        <authorList>
            <person name="Barrero R.A."/>
            <person name="Guerrero F.D."/>
            <person name="Moolhuijzen P."/>
            <person name="Goolsby J.A."/>
            <person name="Tidwell J."/>
            <person name="Bellgard S.E."/>
            <person name="Bellgard M.I."/>
        </authorList>
    </citation>
    <scope>NUCLEOTIDE SEQUENCE</scope>
    <source>
        <tissue evidence="1">Shoot tissue taken approximately 20 cm above the soil surface</tissue>
    </source>
</reference>
<sequence length="68" mass="8228">MFRLFSSLSEFKISISNMETRSNQCNVRFEGTSLDFRQFYQQIYNGHKSQHPENKFLHSYFLKYGYNS</sequence>
<dbReference type="EMBL" id="GBRH01240185">
    <property type="protein sequence ID" value="JAD57710.1"/>
    <property type="molecule type" value="Transcribed_RNA"/>
</dbReference>
<organism evidence="1">
    <name type="scientific">Arundo donax</name>
    <name type="common">Giant reed</name>
    <name type="synonym">Donax arundinaceus</name>
    <dbReference type="NCBI Taxonomy" id="35708"/>
    <lineage>
        <taxon>Eukaryota</taxon>
        <taxon>Viridiplantae</taxon>
        <taxon>Streptophyta</taxon>
        <taxon>Embryophyta</taxon>
        <taxon>Tracheophyta</taxon>
        <taxon>Spermatophyta</taxon>
        <taxon>Magnoliopsida</taxon>
        <taxon>Liliopsida</taxon>
        <taxon>Poales</taxon>
        <taxon>Poaceae</taxon>
        <taxon>PACMAD clade</taxon>
        <taxon>Arundinoideae</taxon>
        <taxon>Arundineae</taxon>
        <taxon>Arundo</taxon>
    </lineage>
</organism>
<evidence type="ECO:0000313" key="1">
    <source>
        <dbReference type="EMBL" id="JAD57710.1"/>
    </source>
</evidence>
<dbReference type="AlphaFoldDB" id="A0A0A9B914"/>
<reference evidence="1" key="1">
    <citation type="submission" date="2014-09" db="EMBL/GenBank/DDBJ databases">
        <authorList>
            <person name="Magalhaes I.L.F."/>
            <person name="Oliveira U."/>
            <person name="Santos F.R."/>
            <person name="Vidigal T.H.D.A."/>
            <person name="Brescovit A.D."/>
            <person name="Santos A.J."/>
        </authorList>
    </citation>
    <scope>NUCLEOTIDE SEQUENCE</scope>
    <source>
        <tissue evidence="1">Shoot tissue taken approximately 20 cm above the soil surface</tissue>
    </source>
</reference>